<proteinExistence type="predicted"/>
<feature type="transmembrane region" description="Helical" evidence="3">
    <location>
        <begin position="20"/>
        <end position="42"/>
    </location>
</feature>
<keyword evidence="1" id="KW-0175">Coiled coil</keyword>
<evidence type="ECO:0000256" key="1">
    <source>
        <dbReference type="SAM" id="Coils"/>
    </source>
</evidence>
<keyword evidence="3" id="KW-0812">Transmembrane</keyword>
<organism evidence="4 5">
    <name type="scientific">Candolleomyces eurysporus</name>
    <dbReference type="NCBI Taxonomy" id="2828524"/>
    <lineage>
        <taxon>Eukaryota</taxon>
        <taxon>Fungi</taxon>
        <taxon>Dikarya</taxon>
        <taxon>Basidiomycota</taxon>
        <taxon>Agaricomycotina</taxon>
        <taxon>Agaricomycetes</taxon>
        <taxon>Agaricomycetidae</taxon>
        <taxon>Agaricales</taxon>
        <taxon>Agaricineae</taxon>
        <taxon>Psathyrellaceae</taxon>
        <taxon>Candolleomyces</taxon>
    </lineage>
</organism>
<feature type="non-terminal residue" evidence="4">
    <location>
        <position position="485"/>
    </location>
</feature>
<feature type="coiled-coil region" evidence="1">
    <location>
        <begin position="289"/>
        <end position="334"/>
    </location>
</feature>
<name>A0A9W8MKZ1_9AGAR</name>
<feature type="coiled-coil region" evidence="1">
    <location>
        <begin position="232"/>
        <end position="259"/>
    </location>
</feature>
<evidence type="ECO:0000313" key="4">
    <source>
        <dbReference type="EMBL" id="KAJ2932873.1"/>
    </source>
</evidence>
<keyword evidence="3" id="KW-0472">Membrane</keyword>
<dbReference type="EMBL" id="JANBPK010000757">
    <property type="protein sequence ID" value="KAJ2932873.1"/>
    <property type="molecule type" value="Genomic_DNA"/>
</dbReference>
<reference evidence="4" key="1">
    <citation type="submission" date="2022-06" db="EMBL/GenBank/DDBJ databases">
        <title>Genome Sequence of Candolleomyces eurysporus.</title>
        <authorList>
            <person name="Buettner E."/>
        </authorList>
    </citation>
    <scope>NUCLEOTIDE SEQUENCE</scope>
    <source>
        <strain evidence="4">VTCC 930004</strain>
    </source>
</reference>
<dbReference type="OrthoDB" id="3008788at2759"/>
<protein>
    <submittedName>
        <fullName evidence="4">Uncharacterized protein</fullName>
    </submittedName>
</protein>
<dbReference type="AlphaFoldDB" id="A0A9W8MKZ1"/>
<feature type="region of interest" description="Disordered" evidence="2">
    <location>
        <begin position="454"/>
        <end position="485"/>
    </location>
</feature>
<feature type="region of interest" description="Disordered" evidence="2">
    <location>
        <begin position="137"/>
        <end position="179"/>
    </location>
</feature>
<comment type="caution">
    <text evidence="4">The sequence shown here is derived from an EMBL/GenBank/DDBJ whole genome shotgun (WGS) entry which is preliminary data.</text>
</comment>
<gene>
    <name evidence="4" type="ORF">H1R20_g4233</name>
</gene>
<evidence type="ECO:0000313" key="5">
    <source>
        <dbReference type="Proteomes" id="UP001140091"/>
    </source>
</evidence>
<keyword evidence="5" id="KW-1185">Reference proteome</keyword>
<evidence type="ECO:0000256" key="3">
    <source>
        <dbReference type="SAM" id="Phobius"/>
    </source>
</evidence>
<dbReference type="Proteomes" id="UP001140091">
    <property type="component" value="Unassembled WGS sequence"/>
</dbReference>
<sequence>MDAASASSRIDPRALCGSSGSGSALFFLLPPCIILFAIDIAFRNSRRLGAPADTKVPIEVEEEEPSISADHPLKRLASKAQQILTNFREVDRQMRMNEAMQKHSLSQELRRHRRTRLTRSCSDSVVESLRAAQRNASAFSSSVLPPSSSSSSLSSPSPSPKSSSFSSSSSMSSSVSSGASSPISPAFSGLCDRLLQANRVWKKDAEIKSLKRSVKSEKKARGSTAFKSLCDNLLLSNQLWKKQREVEELKEERERAKRARVGAVTHAAKQMALDVQKERMIEEFVKDVLREAEADRKALVDLKAAHEKEITEMVAEWQKEQKRTRREIEQLRLAQAAKSLEQEVSNELEDRLFEQIRQGSENPKEEEDLGALDQDVQEIDYYPSDVETYLEEMSTMSSSSTCVGTPSPSPYKRAHFQKCNIYGKRRDSFSSVGSSSPRKFDREDYVGFSFNPLFFGDGQDPVSPPRSRKDSSAGRPTPLRAVWRP</sequence>
<evidence type="ECO:0000256" key="2">
    <source>
        <dbReference type="SAM" id="MobiDB-lite"/>
    </source>
</evidence>
<accession>A0A9W8MKZ1</accession>
<keyword evidence="3" id="KW-1133">Transmembrane helix</keyword>